<protein>
    <recommendedName>
        <fullName evidence="5">Cytochrome c domain-containing protein</fullName>
    </recommendedName>
</protein>
<keyword evidence="2 3" id="KW-0408">Iron</keyword>
<accession>A0A8S1RIV7</accession>
<evidence type="ECO:0000313" key="7">
    <source>
        <dbReference type="Proteomes" id="UP000692954"/>
    </source>
</evidence>
<dbReference type="GO" id="GO:0009055">
    <property type="term" value="F:electron transfer activity"/>
    <property type="evidence" value="ECO:0007669"/>
    <property type="project" value="InterPro"/>
</dbReference>
<evidence type="ECO:0000259" key="5">
    <source>
        <dbReference type="PROSITE" id="PS51007"/>
    </source>
</evidence>
<dbReference type="GO" id="GO:0020037">
    <property type="term" value="F:heme binding"/>
    <property type="evidence" value="ECO:0007669"/>
    <property type="project" value="InterPro"/>
</dbReference>
<keyword evidence="4" id="KW-1133">Transmembrane helix</keyword>
<proteinExistence type="predicted"/>
<feature type="domain" description="Cytochrome c" evidence="5">
    <location>
        <begin position="42"/>
        <end position="168"/>
    </location>
</feature>
<gene>
    <name evidence="6" type="ORF">PSON_ATCC_30995.1.T1720065</name>
</gene>
<dbReference type="InterPro" id="IPR009056">
    <property type="entry name" value="Cyt_c-like_dom"/>
</dbReference>
<keyword evidence="3" id="KW-0349">Heme</keyword>
<dbReference type="PROSITE" id="PS51007">
    <property type="entry name" value="CYTC"/>
    <property type="match status" value="1"/>
</dbReference>
<feature type="transmembrane region" description="Helical" evidence="4">
    <location>
        <begin position="160"/>
        <end position="176"/>
    </location>
</feature>
<keyword evidence="7" id="KW-1185">Reference proteome</keyword>
<comment type="caution">
    <text evidence="6">The sequence shown here is derived from an EMBL/GenBank/DDBJ whole genome shotgun (WGS) entry which is preliminary data.</text>
</comment>
<dbReference type="Proteomes" id="UP000692954">
    <property type="component" value="Unassembled WGS sequence"/>
</dbReference>
<evidence type="ECO:0000256" key="3">
    <source>
        <dbReference type="PROSITE-ProRule" id="PRU00433"/>
    </source>
</evidence>
<evidence type="ECO:0000256" key="2">
    <source>
        <dbReference type="ARBA" id="ARBA00023004"/>
    </source>
</evidence>
<keyword evidence="4" id="KW-0812">Transmembrane</keyword>
<keyword evidence="1 3" id="KW-0479">Metal-binding</keyword>
<dbReference type="AlphaFoldDB" id="A0A8S1RIV7"/>
<evidence type="ECO:0000313" key="6">
    <source>
        <dbReference type="EMBL" id="CAD8127014.1"/>
    </source>
</evidence>
<sequence>MRTRKVQDGSVGFDIRGQSLPKFKRKGQFENYDDILLDIPNGDLIEGKNYYKTNCASCHHLDFETNLGPSIRTENLELIGLWNMEVEIQFLVKNSFGIEKNYGNFYKIQKKCFQILLCNQMELMIHLYLLVLQQKNSNLKSKYVINLFNTQNSLYQNDSIYNYIYVFLLLFINLYTK</sequence>
<organism evidence="6 7">
    <name type="scientific">Paramecium sonneborni</name>
    <dbReference type="NCBI Taxonomy" id="65129"/>
    <lineage>
        <taxon>Eukaryota</taxon>
        <taxon>Sar</taxon>
        <taxon>Alveolata</taxon>
        <taxon>Ciliophora</taxon>
        <taxon>Intramacronucleata</taxon>
        <taxon>Oligohymenophorea</taxon>
        <taxon>Peniculida</taxon>
        <taxon>Parameciidae</taxon>
        <taxon>Paramecium</taxon>
    </lineage>
</organism>
<evidence type="ECO:0000256" key="1">
    <source>
        <dbReference type="ARBA" id="ARBA00022723"/>
    </source>
</evidence>
<dbReference type="EMBL" id="CAJJDN010000172">
    <property type="protein sequence ID" value="CAD8127014.1"/>
    <property type="molecule type" value="Genomic_DNA"/>
</dbReference>
<reference evidence="6" key="1">
    <citation type="submission" date="2021-01" db="EMBL/GenBank/DDBJ databases">
        <authorList>
            <consortium name="Genoscope - CEA"/>
            <person name="William W."/>
        </authorList>
    </citation>
    <scope>NUCLEOTIDE SEQUENCE</scope>
</reference>
<evidence type="ECO:0000256" key="4">
    <source>
        <dbReference type="SAM" id="Phobius"/>
    </source>
</evidence>
<dbReference type="GO" id="GO:0046872">
    <property type="term" value="F:metal ion binding"/>
    <property type="evidence" value="ECO:0007669"/>
    <property type="project" value="UniProtKB-KW"/>
</dbReference>
<name>A0A8S1RIV7_9CILI</name>
<keyword evidence="4" id="KW-0472">Membrane</keyword>